<dbReference type="HAMAP" id="MF_00158">
    <property type="entry name" value="PanC"/>
    <property type="match status" value="1"/>
</dbReference>
<keyword evidence="4 8" id="KW-0566">Pantothenate biosynthesis</keyword>
<protein>
    <recommendedName>
        <fullName evidence="8">Pantothenate synthetase</fullName>
        <shortName evidence="8">PS</shortName>
        <ecNumber evidence="8">6.3.2.1</ecNumber>
    </recommendedName>
    <alternativeName>
        <fullName evidence="8">Pantoate--beta-alanine ligase</fullName>
    </alternativeName>
    <alternativeName>
        <fullName evidence="8">Pantoate-activating enzyme</fullName>
    </alternativeName>
</protein>
<dbReference type="STRING" id="1121400.SAMN02746065_1361"/>
<evidence type="ECO:0000256" key="4">
    <source>
        <dbReference type="ARBA" id="ARBA00022655"/>
    </source>
</evidence>
<dbReference type="SUPFAM" id="SSF52374">
    <property type="entry name" value="Nucleotidylyl transferase"/>
    <property type="match status" value="1"/>
</dbReference>
<dbReference type="PANTHER" id="PTHR21299:SF1">
    <property type="entry name" value="PANTOATE--BETA-ALANINE LIGASE"/>
    <property type="match status" value="1"/>
</dbReference>
<evidence type="ECO:0000256" key="3">
    <source>
        <dbReference type="ARBA" id="ARBA00022598"/>
    </source>
</evidence>
<reference evidence="9 10" key="1">
    <citation type="submission" date="2017-04" db="EMBL/GenBank/DDBJ databases">
        <authorList>
            <person name="Afonso C.L."/>
            <person name="Miller P.J."/>
            <person name="Scott M.A."/>
            <person name="Spackman E."/>
            <person name="Goraichik I."/>
            <person name="Dimitrov K.M."/>
            <person name="Suarez D.L."/>
            <person name="Swayne D.E."/>
        </authorList>
    </citation>
    <scope>NUCLEOTIDE SEQUENCE [LARGE SCALE GENOMIC DNA]</scope>
    <source>
        <strain evidence="9 10">DSM 3385</strain>
    </source>
</reference>
<dbReference type="FunFam" id="3.30.1300.10:FF:000001">
    <property type="entry name" value="Pantothenate synthetase"/>
    <property type="match status" value="1"/>
</dbReference>
<comment type="subcellular location">
    <subcellularLocation>
        <location evidence="8">Cytoplasm</location>
    </subcellularLocation>
</comment>
<evidence type="ECO:0000256" key="8">
    <source>
        <dbReference type="HAMAP-Rule" id="MF_00158"/>
    </source>
</evidence>
<dbReference type="GO" id="GO:0005524">
    <property type="term" value="F:ATP binding"/>
    <property type="evidence" value="ECO:0007669"/>
    <property type="project" value="UniProtKB-KW"/>
</dbReference>
<dbReference type="PANTHER" id="PTHR21299">
    <property type="entry name" value="CYTIDYLATE KINASE/PANTOATE-BETA-ALANINE LIGASE"/>
    <property type="match status" value="1"/>
</dbReference>
<proteinExistence type="inferred from homology"/>
<dbReference type="GO" id="GO:0005829">
    <property type="term" value="C:cytosol"/>
    <property type="evidence" value="ECO:0007669"/>
    <property type="project" value="TreeGrafter"/>
</dbReference>
<dbReference type="GO" id="GO:0015940">
    <property type="term" value="P:pantothenate biosynthetic process"/>
    <property type="evidence" value="ECO:0007669"/>
    <property type="project" value="UniProtKB-UniRule"/>
</dbReference>
<feature type="binding site" evidence="8">
    <location>
        <position position="52"/>
    </location>
    <ligand>
        <name>beta-alanine</name>
        <dbReference type="ChEBI" id="CHEBI:57966"/>
    </ligand>
</feature>
<keyword evidence="6 8" id="KW-0067">ATP-binding</keyword>
<comment type="miscellaneous">
    <text evidence="8">The reaction proceeds by a bi uni uni bi ping pong mechanism.</text>
</comment>
<evidence type="ECO:0000313" key="9">
    <source>
        <dbReference type="EMBL" id="SMD10928.1"/>
    </source>
</evidence>
<evidence type="ECO:0000256" key="6">
    <source>
        <dbReference type="ARBA" id="ARBA00022840"/>
    </source>
</evidence>
<feature type="active site" description="Proton donor" evidence="8">
    <location>
        <position position="28"/>
    </location>
</feature>
<dbReference type="Gene3D" id="3.40.50.620">
    <property type="entry name" value="HUPs"/>
    <property type="match status" value="1"/>
</dbReference>
<feature type="binding site" evidence="8">
    <location>
        <position position="144"/>
    </location>
    <ligand>
        <name>(R)-pantoate</name>
        <dbReference type="ChEBI" id="CHEBI:15980"/>
    </ligand>
</feature>
<evidence type="ECO:0000256" key="7">
    <source>
        <dbReference type="ARBA" id="ARBA00048258"/>
    </source>
</evidence>
<dbReference type="EC" id="6.3.2.1" evidence="8"/>
<dbReference type="EMBL" id="FWXY01000036">
    <property type="protein sequence ID" value="SMD10928.1"/>
    <property type="molecule type" value="Genomic_DNA"/>
</dbReference>
<dbReference type="GO" id="GO:0004592">
    <property type="term" value="F:pantoate-beta-alanine ligase activity"/>
    <property type="evidence" value="ECO:0007669"/>
    <property type="project" value="UniProtKB-UniRule"/>
</dbReference>
<evidence type="ECO:0000256" key="2">
    <source>
        <dbReference type="ARBA" id="ARBA00009256"/>
    </source>
</evidence>
<comment type="catalytic activity">
    <reaction evidence="7 8">
        <text>(R)-pantoate + beta-alanine + ATP = (R)-pantothenate + AMP + diphosphate + H(+)</text>
        <dbReference type="Rhea" id="RHEA:10912"/>
        <dbReference type="ChEBI" id="CHEBI:15378"/>
        <dbReference type="ChEBI" id="CHEBI:15980"/>
        <dbReference type="ChEBI" id="CHEBI:29032"/>
        <dbReference type="ChEBI" id="CHEBI:30616"/>
        <dbReference type="ChEBI" id="CHEBI:33019"/>
        <dbReference type="ChEBI" id="CHEBI:57966"/>
        <dbReference type="ChEBI" id="CHEBI:456215"/>
        <dbReference type="EC" id="6.3.2.1"/>
    </reaction>
</comment>
<dbReference type="InterPro" id="IPR014729">
    <property type="entry name" value="Rossmann-like_a/b/a_fold"/>
</dbReference>
<dbReference type="Pfam" id="PF02569">
    <property type="entry name" value="Pantoate_ligase"/>
    <property type="match status" value="1"/>
</dbReference>
<dbReference type="InterPro" id="IPR004821">
    <property type="entry name" value="Cyt_trans-like"/>
</dbReference>
<organism evidence="9 10">
    <name type="scientific">Desulfocicer vacuolatum DSM 3385</name>
    <dbReference type="NCBI Taxonomy" id="1121400"/>
    <lineage>
        <taxon>Bacteria</taxon>
        <taxon>Pseudomonadati</taxon>
        <taxon>Thermodesulfobacteriota</taxon>
        <taxon>Desulfobacteria</taxon>
        <taxon>Desulfobacterales</taxon>
        <taxon>Desulfobacteraceae</taxon>
        <taxon>Desulfocicer</taxon>
    </lineage>
</organism>
<dbReference type="AlphaFoldDB" id="A0A1W2EP77"/>
<feature type="binding site" evidence="8">
    <location>
        <begin position="21"/>
        <end position="28"/>
    </location>
    <ligand>
        <name>ATP</name>
        <dbReference type="ChEBI" id="CHEBI:30616"/>
    </ligand>
</feature>
<feature type="binding site" evidence="8">
    <location>
        <position position="52"/>
    </location>
    <ligand>
        <name>(R)-pantoate</name>
        <dbReference type="ChEBI" id="CHEBI:15980"/>
    </ligand>
</feature>
<comment type="subunit">
    <text evidence="8">Homodimer.</text>
</comment>
<keyword evidence="5 8" id="KW-0547">Nucleotide-binding</keyword>
<feature type="binding site" evidence="8">
    <location>
        <begin position="175"/>
        <end position="178"/>
    </location>
    <ligand>
        <name>ATP</name>
        <dbReference type="ChEBI" id="CHEBI:30616"/>
    </ligand>
</feature>
<comment type="pathway">
    <text evidence="1 8">Cofactor biosynthesis; (R)-pantothenate biosynthesis; (R)-pantothenate from (R)-pantoate and beta-alanine: step 1/1.</text>
</comment>
<sequence>MMEYADTQRQNKRTIAFVPTMGFLHKGHLALMEEAGKHADDLVVSIFVNPAQFGPNEDLATYPRALEKDLDLCRDMGASVVFTPEASEIYPEGFQTYVELEKLPLHLCGLSRPVFFKGIATVVTKLFNIVKPHVAIFGQKDFQQLTLIRQMVKDLSFDIDIVGVPIVREDDGLAMSSRNKYLTKAQRPHALLLHRALLTSQEMISSGVSDAGEIVAKAREILASCPDIKIDYVSICDLLTLDEVDSINEPVLMAIAVMLGKTRLIDNKVMEFGA</sequence>
<keyword evidence="10" id="KW-1185">Reference proteome</keyword>
<feature type="binding site" evidence="8">
    <location>
        <position position="167"/>
    </location>
    <ligand>
        <name>ATP</name>
        <dbReference type="ChEBI" id="CHEBI:30616"/>
    </ligand>
</feature>
<name>A0A1W2EP77_9BACT</name>
<evidence type="ECO:0000256" key="5">
    <source>
        <dbReference type="ARBA" id="ARBA00022741"/>
    </source>
</evidence>
<evidence type="ECO:0000256" key="1">
    <source>
        <dbReference type="ARBA" id="ARBA00004990"/>
    </source>
</evidence>
<evidence type="ECO:0000313" key="10">
    <source>
        <dbReference type="Proteomes" id="UP000192418"/>
    </source>
</evidence>
<gene>
    <name evidence="8" type="primary">panC</name>
    <name evidence="9" type="ORF">SAMN02746065_1361</name>
</gene>
<dbReference type="CDD" id="cd00560">
    <property type="entry name" value="PanC"/>
    <property type="match status" value="1"/>
</dbReference>
<keyword evidence="3 8" id="KW-0436">Ligase</keyword>
<dbReference type="NCBIfam" id="TIGR00018">
    <property type="entry name" value="panC"/>
    <property type="match status" value="1"/>
</dbReference>
<dbReference type="FunFam" id="3.40.50.620:FF:000013">
    <property type="entry name" value="Pantothenate synthetase"/>
    <property type="match status" value="1"/>
</dbReference>
<dbReference type="InterPro" id="IPR003721">
    <property type="entry name" value="Pantoate_ligase"/>
</dbReference>
<dbReference type="UniPathway" id="UPA00028">
    <property type="reaction ID" value="UER00005"/>
</dbReference>
<dbReference type="NCBIfam" id="TIGR00125">
    <property type="entry name" value="cyt_tran_rel"/>
    <property type="match status" value="1"/>
</dbReference>
<feature type="binding site" evidence="8">
    <location>
        <begin position="138"/>
        <end position="141"/>
    </location>
    <ligand>
        <name>ATP</name>
        <dbReference type="ChEBI" id="CHEBI:30616"/>
    </ligand>
</feature>
<dbReference type="InterPro" id="IPR042176">
    <property type="entry name" value="Pantoate_ligase_C"/>
</dbReference>
<comment type="function">
    <text evidence="8">Catalyzes the condensation of pantoate with beta-alanine in an ATP-dependent reaction via a pantoyl-adenylate intermediate.</text>
</comment>
<dbReference type="Proteomes" id="UP000192418">
    <property type="component" value="Unassembled WGS sequence"/>
</dbReference>
<accession>A0A1W2EP77</accession>
<comment type="similarity">
    <text evidence="2 8">Belongs to the pantothenate synthetase family.</text>
</comment>
<keyword evidence="8" id="KW-0963">Cytoplasm</keyword>
<dbReference type="Gene3D" id="3.30.1300.10">
    <property type="entry name" value="Pantoate-beta-alanine ligase, C-terminal domain"/>
    <property type="match status" value="1"/>
</dbReference>